<feature type="domain" description="Toprim" evidence="15">
    <location>
        <begin position="252"/>
        <end position="333"/>
    </location>
</feature>
<evidence type="ECO:0000256" key="11">
    <source>
        <dbReference type="ARBA" id="ARBA00023163"/>
    </source>
</evidence>
<comment type="catalytic activity">
    <reaction evidence="12">
        <text>ssDNA + n NTP = ssDNA/pppN(pN)n-1 hybrid + (n-1) diphosphate.</text>
        <dbReference type="EC" id="2.7.7.101"/>
    </reaction>
</comment>
<evidence type="ECO:0000256" key="8">
    <source>
        <dbReference type="ARBA" id="ARBA00022833"/>
    </source>
</evidence>
<dbReference type="GO" id="GO:0005737">
    <property type="term" value="C:cytoplasm"/>
    <property type="evidence" value="ECO:0007669"/>
    <property type="project" value="TreeGrafter"/>
</dbReference>
<evidence type="ECO:0000256" key="6">
    <source>
        <dbReference type="ARBA" id="ARBA00022723"/>
    </source>
</evidence>
<dbReference type="Pfam" id="PF01807">
    <property type="entry name" value="Zn_ribbon_DnaG"/>
    <property type="match status" value="1"/>
</dbReference>
<dbReference type="GO" id="GO:0003677">
    <property type="term" value="F:DNA binding"/>
    <property type="evidence" value="ECO:0007669"/>
    <property type="project" value="UniProtKB-KW"/>
</dbReference>
<dbReference type="FunFam" id="3.90.980.10:FF:000001">
    <property type="entry name" value="DNA primase"/>
    <property type="match status" value="1"/>
</dbReference>
<evidence type="ECO:0000256" key="5">
    <source>
        <dbReference type="ARBA" id="ARBA00022705"/>
    </source>
</evidence>
<dbReference type="GO" id="GO:0006269">
    <property type="term" value="P:DNA replication, synthesis of primer"/>
    <property type="evidence" value="ECO:0007669"/>
    <property type="project" value="UniProtKB-UniRule"/>
</dbReference>
<keyword evidence="10 12" id="KW-0238">DNA-binding</keyword>
<dbReference type="Pfam" id="PF10410">
    <property type="entry name" value="DnaB_bind"/>
    <property type="match status" value="1"/>
</dbReference>
<organism evidence="16">
    <name type="scientific">candidate division WWE3 bacterium</name>
    <dbReference type="NCBI Taxonomy" id="2053526"/>
    <lineage>
        <taxon>Bacteria</taxon>
        <taxon>Katanobacteria</taxon>
    </lineage>
</organism>
<feature type="zinc finger region" description="CHC2-type" evidence="12 14">
    <location>
        <begin position="35"/>
        <end position="59"/>
    </location>
</feature>
<dbReference type="NCBIfam" id="TIGR01391">
    <property type="entry name" value="dnaG"/>
    <property type="match status" value="1"/>
</dbReference>
<dbReference type="Gene3D" id="3.90.980.10">
    <property type="entry name" value="DNA primase, catalytic core, N-terminal domain"/>
    <property type="match status" value="1"/>
</dbReference>
<dbReference type="InterPro" id="IPR030846">
    <property type="entry name" value="DnaG_bac"/>
</dbReference>
<dbReference type="InterPro" id="IPR037068">
    <property type="entry name" value="DNA_primase_core_N_sf"/>
</dbReference>
<dbReference type="InterPro" id="IPR002694">
    <property type="entry name" value="Znf_CHC2"/>
</dbReference>
<reference evidence="16" key="1">
    <citation type="journal article" date="2020" name="mSystems">
        <title>Genome- and Community-Level Interaction Insights into Carbon Utilization and Element Cycling Functions of Hydrothermarchaeota in Hydrothermal Sediment.</title>
        <authorList>
            <person name="Zhou Z."/>
            <person name="Liu Y."/>
            <person name="Xu W."/>
            <person name="Pan J."/>
            <person name="Luo Z.H."/>
            <person name="Li M."/>
        </authorList>
    </citation>
    <scope>NUCLEOTIDE SEQUENCE [LARGE SCALE GENOMIC DNA]</scope>
    <source>
        <strain evidence="16">HyVt-365</strain>
    </source>
</reference>
<comment type="function">
    <text evidence="12 13">RNA polymerase that catalyzes the synthesis of short RNA molecules used as primers for DNA polymerase during DNA replication.</text>
</comment>
<dbReference type="InterPro" id="IPR006171">
    <property type="entry name" value="TOPRIM_dom"/>
</dbReference>
<dbReference type="InterPro" id="IPR050219">
    <property type="entry name" value="DnaG_primase"/>
</dbReference>
<gene>
    <name evidence="12" type="primary">dnaG</name>
    <name evidence="16" type="ORF">ENI09_01160</name>
</gene>
<accession>A0A7C1NT43</accession>
<dbReference type="CDD" id="cd03364">
    <property type="entry name" value="TOPRIM_DnaG_primases"/>
    <property type="match status" value="1"/>
</dbReference>
<dbReference type="EMBL" id="DRHH01000047">
    <property type="protein sequence ID" value="HEB14005.1"/>
    <property type="molecule type" value="Genomic_DNA"/>
</dbReference>
<evidence type="ECO:0000256" key="10">
    <source>
        <dbReference type="ARBA" id="ARBA00023125"/>
    </source>
</evidence>
<evidence type="ECO:0000256" key="4">
    <source>
        <dbReference type="ARBA" id="ARBA00022695"/>
    </source>
</evidence>
<dbReference type="GO" id="GO:0003899">
    <property type="term" value="F:DNA-directed RNA polymerase activity"/>
    <property type="evidence" value="ECO:0007669"/>
    <property type="project" value="UniProtKB-UniRule"/>
</dbReference>
<dbReference type="InterPro" id="IPR016136">
    <property type="entry name" value="DNA_helicase_N/primase_C"/>
</dbReference>
<name>A0A7C1NT43_UNCKA</name>
<evidence type="ECO:0000256" key="9">
    <source>
        <dbReference type="ARBA" id="ARBA00022842"/>
    </source>
</evidence>
<evidence type="ECO:0000256" key="14">
    <source>
        <dbReference type="PIRSR" id="PIRSR002811-1"/>
    </source>
</evidence>
<evidence type="ECO:0000313" key="16">
    <source>
        <dbReference type="EMBL" id="HEB14005.1"/>
    </source>
</evidence>
<keyword evidence="7 12" id="KW-0863">Zinc-finger</keyword>
<dbReference type="SMART" id="SM00493">
    <property type="entry name" value="TOPRIM"/>
    <property type="match status" value="1"/>
</dbReference>
<dbReference type="InterPro" id="IPR019475">
    <property type="entry name" value="DNA_primase_DnaB-bd"/>
</dbReference>
<dbReference type="Gene3D" id="3.90.580.10">
    <property type="entry name" value="Zinc finger, CHC2-type domain"/>
    <property type="match status" value="1"/>
</dbReference>
<dbReference type="GO" id="GO:0008270">
    <property type="term" value="F:zinc ion binding"/>
    <property type="evidence" value="ECO:0007669"/>
    <property type="project" value="UniProtKB-UniRule"/>
</dbReference>
<proteinExistence type="inferred from homology"/>
<dbReference type="Pfam" id="PF08275">
    <property type="entry name" value="DNAG_N"/>
    <property type="match status" value="1"/>
</dbReference>
<dbReference type="EC" id="2.7.7.101" evidence="12"/>
<keyword evidence="1 12" id="KW-0240">DNA-directed RNA polymerase</keyword>
<protein>
    <recommendedName>
        <fullName evidence="12 13">DNA primase</fullName>
        <ecNumber evidence="12">2.7.7.101</ecNumber>
    </recommendedName>
</protein>
<evidence type="ECO:0000256" key="13">
    <source>
        <dbReference type="PIRNR" id="PIRNR002811"/>
    </source>
</evidence>
<dbReference type="FunFam" id="3.90.580.10:FF:000001">
    <property type="entry name" value="DNA primase"/>
    <property type="match status" value="1"/>
</dbReference>
<evidence type="ECO:0000256" key="7">
    <source>
        <dbReference type="ARBA" id="ARBA00022771"/>
    </source>
</evidence>
<dbReference type="GO" id="GO:1990077">
    <property type="term" value="C:primosome complex"/>
    <property type="evidence" value="ECO:0007669"/>
    <property type="project" value="UniProtKB-KW"/>
</dbReference>
<dbReference type="PIRSF" id="PIRSF002811">
    <property type="entry name" value="DnaG"/>
    <property type="match status" value="1"/>
</dbReference>
<comment type="cofactor">
    <cofactor evidence="12 13 14">
        <name>Zn(2+)</name>
        <dbReference type="ChEBI" id="CHEBI:29105"/>
    </cofactor>
    <text evidence="12 13 14">Binds 1 zinc ion per monomer.</text>
</comment>
<dbReference type="Gene3D" id="1.10.860.10">
    <property type="entry name" value="DNAb Helicase, Chain A"/>
    <property type="match status" value="1"/>
</dbReference>
<dbReference type="PROSITE" id="PS50880">
    <property type="entry name" value="TOPRIM"/>
    <property type="match status" value="1"/>
</dbReference>
<evidence type="ECO:0000256" key="3">
    <source>
        <dbReference type="ARBA" id="ARBA00022679"/>
    </source>
</evidence>
<evidence type="ECO:0000256" key="12">
    <source>
        <dbReference type="HAMAP-Rule" id="MF_00974"/>
    </source>
</evidence>
<keyword evidence="8 12" id="KW-0862">Zinc</keyword>
<dbReference type="Gene3D" id="3.40.1360.10">
    <property type="match status" value="1"/>
</dbReference>
<keyword evidence="9" id="KW-0460">Magnesium</keyword>
<dbReference type="SMART" id="SM00400">
    <property type="entry name" value="ZnF_CHCC"/>
    <property type="match status" value="1"/>
</dbReference>
<dbReference type="SUPFAM" id="SSF56731">
    <property type="entry name" value="DNA primase core"/>
    <property type="match status" value="1"/>
</dbReference>
<sequence length="584" mass="66025">MADQIEEIKRKLDIVDVVSSYVPLTKSGKNYKALCPFHSEKTPSFMVSPTLQIFKCFGCSEGGDALSFYSAIEGVSFGEALKEMAKRAGVKLVSRKQSPEERQREKLYEINRLASDFFHHLLTKHDVGKPALEFLKKRGLSKDSIEEFNLGYAPRSWDSLGRFIVKKGYTVTDLLQSGLASRKDQGRGYYDFFRGRAMFPLRSSTGRVIGFSGRALGDEHPKYINTTETPVFEKRRLLYNFDLAKREIKKKKTAILVEGELDAIALNEKGLKNVVATKGTALSSEQITTLSRFANNLLLCFDRDAAGLEATKKGIFIAQSAGLEVRAILLPEGKDPDEAIREDEDGFKKLVEKAPPIFDFYMESALSRFDPLTPLGKKKIAGEILPVVKSLANEVEKAGYLSRLAKELDIDGKVLWKQLEKEEAIEVERVFASSVKETSKSSKLPRKEAYLFAMLFSVPPNRIKSNIRKIALEDIKDLKLLALLEALKRYLKDIKRFRLENFSGKIDGDLRRVFEELVLIPLPQTDVEEEFAKALAAVKKGRFIRERKELLAQVRKAEKAEKPAQVKKLQRQIQELSRKIDGKD</sequence>
<dbReference type="InterPro" id="IPR034151">
    <property type="entry name" value="TOPRIM_DnaG_bac"/>
</dbReference>
<evidence type="ECO:0000256" key="1">
    <source>
        <dbReference type="ARBA" id="ARBA00022478"/>
    </source>
</evidence>
<evidence type="ECO:0000256" key="2">
    <source>
        <dbReference type="ARBA" id="ARBA00022515"/>
    </source>
</evidence>
<dbReference type="InterPro" id="IPR013264">
    <property type="entry name" value="DNAG_N"/>
</dbReference>
<keyword evidence="3 12" id="KW-0808">Transferase</keyword>
<keyword evidence="2 12" id="KW-0639">Primosome</keyword>
<dbReference type="PANTHER" id="PTHR30313">
    <property type="entry name" value="DNA PRIMASE"/>
    <property type="match status" value="1"/>
</dbReference>
<dbReference type="PANTHER" id="PTHR30313:SF2">
    <property type="entry name" value="DNA PRIMASE"/>
    <property type="match status" value="1"/>
</dbReference>
<dbReference type="Pfam" id="PF13155">
    <property type="entry name" value="Toprim_2"/>
    <property type="match status" value="1"/>
</dbReference>
<dbReference type="AlphaFoldDB" id="A0A7C1NT43"/>
<keyword evidence="6 12" id="KW-0479">Metal-binding</keyword>
<keyword evidence="5 12" id="KW-0235">DNA replication</keyword>
<comment type="domain">
    <text evidence="12">Contains an N-terminal zinc-binding domain, a central core domain that contains the primase activity, and a C-terminal DnaB-binding domain.</text>
</comment>
<comment type="similarity">
    <text evidence="12 13">Belongs to the DnaG primase family.</text>
</comment>
<evidence type="ECO:0000259" key="15">
    <source>
        <dbReference type="PROSITE" id="PS50880"/>
    </source>
</evidence>
<dbReference type="InterPro" id="IPR006295">
    <property type="entry name" value="DNA_primase_DnaG"/>
</dbReference>
<keyword evidence="4 12" id="KW-0548">Nucleotidyltransferase</keyword>
<keyword evidence="11 12" id="KW-0804">Transcription</keyword>
<dbReference type="InterPro" id="IPR036977">
    <property type="entry name" value="DNA_primase_Znf_CHC2"/>
</dbReference>
<dbReference type="SUPFAM" id="SSF57783">
    <property type="entry name" value="Zinc beta-ribbon"/>
    <property type="match status" value="1"/>
</dbReference>
<comment type="caution">
    <text evidence="16">The sequence shown here is derived from an EMBL/GenBank/DDBJ whole genome shotgun (WGS) entry which is preliminary data.</text>
</comment>
<dbReference type="Proteomes" id="UP000885744">
    <property type="component" value="Unassembled WGS sequence"/>
</dbReference>
<dbReference type="GO" id="GO:0000428">
    <property type="term" value="C:DNA-directed RNA polymerase complex"/>
    <property type="evidence" value="ECO:0007669"/>
    <property type="project" value="UniProtKB-KW"/>
</dbReference>
<comment type="subunit">
    <text evidence="12">Monomer. Interacts with DnaB.</text>
</comment>
<dbReference type="HAMAP" id="MF_00974">
    <property type="entry name" value="DNA_primase_DnaG"/>
    <property type="match status" value="1"/>
</dbReference>